<dbReference type="InterPro" id="IPR056935">
    <property type="entry name" value="Rv0428c-like_C"/>
</dbReference>
<evidence type="ECO:0000313" key="2">
    <source>
        <dbReference type="EMBL" id="QNK39619.1"/>
    </source>
</evidence>
<dbReference type="AlphaFoldDB" id="A0A7G8T7M8"/>
<accession>A0A7G8T7M8</accession>
<evidence type="ECO:0000259" key="1">
    <source>
        <dbReference type="PROSITE" id="PS51186"/>
    </source>
</evidence>
<protein>
    <submittedName>
        <fullName evidence="2">GNAT family N-acetyltransferase</fullName>
    </submittedName>
</protein>
<gene>
    <name evidence="2" type="ORF">HCR03_12850</name>
</gene>
<dbReference type="RefSeq" id="WP_187034545.1">
    <property type="nucleotide sequence ID" value="NZ_CP060286.1"/>
</dbReference>
<dbReference type="CDD" id="cd04301">
    <property type="entry name" value="NAT_SF"/>
    <property type="match status" value="1"/>
</dbReference>
<dbReference type="EMBL" id="CP060286">
    <property type="protein sequence ID" value="QNK39619.1"/>
    <property type="molecule type" value="Genomic_DNA"/>
</dbReference>
<evidence type="ECO:0000313" key="3">
    <source>
        <dbReference type="Proteomes" id="UP000515909"/>
    </source>
</evidence>
<feature type="domain" description="N-acetyltransferase" evidence="1">
    <location>
        <begin position="116"/>
        <end position="259"/>
    </location>
</feature>
<organism evidence="2 3">
    <name type="scientific">Caproicibacter fermentans</name>
    <dbReference type="NCBI Taxonomy" id="2576756"/>
    <lineage>
        <taxon>Bacteria</taxon>
        <taxon>Bacillati</taxon>
        <taxon>Bacillota</taxon>
        <taxon>Clostridia</taxon>
        <taxon>Eubacteriales</taxon>
        <taxon>Acutalibacteraceae</taxon>
        <taxon>Caproicibacter</taxon>
    </lineage>
</organism>
<name>A0A7G8T7M8_9FIRM</name>
<reference evidence="2 3" key="1">
    <citation type="submission" date="2020-08" db="EMBL/GenBank/DDBJ databases">
        <title>The isolate Caproiciproducens sp. 7D4C2 produces n-caproate at mildly acidic conditions from hexoses: genome and rBOX comparison with related strains and chain-elongating bacteria.</title>
        <authorList>
            <person name="Esquivel-Elizondo S."/>
            <person name="Bagci C."/>
            <person name="Temovska M."/>
            <person name="Jeon B.S."/>
            <person name="Bessarab I."/>
            <person name="Williams R.B.H."/>
            <person name="Huson D.H."/>
            <person name="Angenent L.T."/>
        </authorList>
    </citation>
    <scope>NUCLEOTIDE SEQUENCE [LARGE SCALE GENOMIC DNA]</scope>
    <source>
        <strain evidence="2 3">7D4C2</strain>
    </source>
</reference>
<dbReference type="InterPro" id="IPR016181">
    <property type="entry name" value="Acyl_CoA_acyltransferase"/>
</dbReference>
<dbReference type="PROSITE" id="PS51186">
    <property type="entry name" value="GNAT"/>
    <property type="match status" value="1"/>
</dbReference>
<sequence>MKICEKNGSIRILEEALLNSIPARQTILLDGWVLRMNRGYTYRANCVCPLEGEGSAGKIEACEKLFERNRLPSVFKVTPVCQPELAEQLERRGYRKIKTVNVMSAELGQCAGESRAEIRCEAVPDREWLAASARLTGVSSPGLVETHCRGLENIAVPGVFVKAVRQGKIIGCGYGTAERGYVGIYDLHVEPEFRRGGIGTAVCGAILRFGAENGARAAYLIVHSRNQNAIRLYSSMGFQTQYEYGFYEKTGSAYQVFDA</sequence>
<dbReference type="KEGG" id="cfem:HCR03_12850"/>
<dbReference type="Pfam" id="PF24553">
    <property type="entry name" value="Rv0428c_C"/>
    <property type="match status" value="1"/>
</dbReference>
<proteinExistence type="predicted"/>
<dbReference type="GO" id="GO:0016747">
    <property type="term" value="F:acyltransferase activity, transferring groups other than amino-acyl groups"/>
    <property type="evidence" value="ECO:0007669"/>
    <property type="project" value="InterPro"/>
</dbReference>
<dbReference type="Proteomes" id="UP000515909">
    <property type="component" value="Chromosome"/>
</dbReference>
<dbReference type="InterPro" id="IPR000182">
    <property type="entry name" value="GNAT_dom"/>
</dbReference>
<dbReference type="Gene3D" id="3.40.630.30">
    <property type="match status" value="1"/>
</dbReference>
<dbReference type="SUPFAM" id="SSF55729">
    <property type="entry name" value="Acyl-CoA N-acyltransferases (Nat)"/>
    <property type="match status" value="1"/>
</dbReference>
<keyword evidence="2" id="KW-0808">Transferase</keyword>
<dbReference type="PANTHER" id="PTHR43072">
    <property type="entry name" value="N-ACETYLTRANSFERASE"/>
    <property type="match status" value="1"/>
</dbReference>